<keyword evidence="3" id="KW-0804">Transcription</keyword>
<dbReference type="InterPro" id="IPR000835">
    <property type="entry name" value="HTH_MarR-typ"/>
</dbReference>
<keyword evidence="2" id="KW-0238">DNA-binding</keyword>
<dbReference type="SMART" id="SM00347">
    <property type="entry name" value="HTH_MARR"/>
    <property type="match status" value="1"/>
</dbReference>
<dbReference type="Pfam" id="PF01047">
    <property type="entry name" value="MarR"/>
    <property type="match status" value="1"/>
</dbReference>
<evidence type="ECO:0000313" key="5">
    <source>
        <dbReference type="EMBL" id="ADZ85851.1"/>
    </source>
</evidence>
<sequence length="164" mass="19252">MAKDGFNIEELIYAYIDEFKFLFFPEEWNSAFLDYSKNEILALLLLYRKKQVNMTEVADYIHAPLNTATGVITRLEKKQIAQRQRDVEDKRVVFISLTAMGEAFVKKEIEELTYYFKALNAELDEEEKRVIYSILNKAINILKKGKQETEEVTKSKPVKRITIE</sequence>
<dbReference type="InterPro" id="IPR036388">
    <property type="entry name" value="WH-like_DNA-bd_sf"/>
</dbReference>
<reference evidence="5 6" key="1">
    <citation type="journal article" date="2011" name="J. Bacteriol.">
        <title>Complete genome sequence of the cellulose-degrading bacterium Cellulosilyticum lentocellum.</title>
        <authorList>
            <consortium name="US DOE Joint Genome Institute"/>
            <person name="Miller D.A."/>
            <person name="Suen G."/>
            <person name="Bruce D."/>
            <person name="Copeland A."/>
            <person name="Cheng J.F."/>
            <person name="Detter C."/>
            <person name="Goodwin L.A."/>
            <person name="Han C.S."/>
            <person name="Hauser L.J."/>
            <person name="Land M.L."/>
            <person name="Lapidus A."/>
            <person name="Lucas S."/>
            <person name="Meincke L."/>
            <person name="Pitluck S."/>
            <person name="Tapia R."/>
            <person name="Teshima H."/>
            <person name="Woyke T."/>
            <person name="Fox B.G."/>
            <person name="Angert E.R."/>
            <person name="Currie C.R."/>
        </authorList>
    </citation>
    <scope>NUCLEOTIDE SEQUENCE [LARGE SCALE GENOMIC DNA]</scope>
    <source>
        <strain evidence="6">ATCC 49066 / DSM 5427 / NCIMB 11756 / RHM5</strain>
    </source>
</reference>
<dbReference type="InterPro" id="IPR036390">
    <property type="entry name" value="WH_DNA-bd_sf"/>
</dbReference>
<name>F2JMT6_CELLD</name>
<gene>
    <name evidence="5" type="ordered locus">Clole_4179</name>
</gene>
<dbReference type="EMBL" id="CP002582">
    <property type="protein sequence ID" value="ADZ85851.1"/>
    <property type="molecule type" value="Genomic_DNA"/>
</dbReference>
<accession>F2JMT6</accession>
<dbReference type="Proteomes" id="UP000008467">
    <property type="component" value="Chromosome"/>
</dbReference>
<dbReference type="HOGENOM" id="CLU_083287_19_0_9"/>
<evidence type="ECO:0000256" key="3">
    <source>
        <dbReference type="ARBA" id="ARBA00023163"/>
    </source>
</evidence>
<dbReference type="GO" id="GO:0003700">
    <property type="term" value="F:DNA-binding transcription factor activity"/>
    <property type="evidence" value="ECO:0007669"/>
    <property type="project" value="InterPro"/>
</dbReference>
<feature type="domain" description="HTH marR-type" evidence="4">
    <location>
        <begin position="1"/>
        <end position="140"/>
    </location>
</feature>
<dbReference type="SUPFAM" id="SSF46785">
    <property type="entry name" value="Winged helix' DNA-binding domain"/>
    <property type="match status" value="1"/>
</dbReference>
<dbReference type="PANTHER" id="PTHR42756:SF1">
    <property type="entry name" value="TRANSCRIPTIONAL REPRESSOR OF EMRAB OPERON"/>
    <property type="match status" value="1"/>
</dbReference>
<evidence type="ECO:0000259" key="4">
    <source>
        <dbReference type="PROSITE" id="PS50995"/>
    </source>
</evidence>
<dbReference type="Gene3D" id="1.10.10.10">
    <property type="entry name" value="Winged helix-like DNA-binding domain superfamily/Winged helix DNA-binding domain"/>
    <property type="match status" value="1"/>
</dbReference>
<dbReference type="eggNOG" id="COG1846">
    <property type="taxonomic scope" value="Bacteria"/>
</dbReference>
<dbReference type="KEGG" id="cle:Clole_4179"/>
<evidence type="ECO:0000256" key="2">
    <source>
        <dbReference type="ARBA" id="ARBA00023125"/>
    </source>
</evidence>
<dbReference type="RefSeq" id="WP_013659122.1">
    <property type="nucleotide sequence ID" value="NC_015275.1"/>
</dbReference>
<evidence type="ECO:0000313" key="6">
    <source>
        <dbReference type="Proteomes" id="UP000008467"/>
    </source>
</evidence>
<keyword evidence="1" id="KW-0805">Transcription regulation</keyword>
<protein>
    <submittedName>
        <fullName evidence="5">Regulatory protein MarR</fullName>
    </submittedName>
</protein>
<dbReference type="PANTHER" id="PTHR42756">
    <property type="entry name" value="TRANSCRIPTIONAL REGULATOR, MARR"/>
    <property type="match status" value="1"/>
</dbReference>
<proteinExistence type="predicted"/>
<keyword evidence="6" id="KW-1185">Reference proteome</keyword>
<dbReference type="STRING" id="642492.Clole_4179"/>
<organism evidence="5 6">
    <name type="scientific">Cellulosilyticum lentocellum (strain ATCC 49066 / DSM 5427 / NCIMB 11756 / RHM5)</name>
    <name type="common">Clostridium lentocellum</name>
    <dbReference type="NCBI Taxonomy" id="642492"/>
    <lineage>
        <taxon>Bacteria</taxon>
        <taxon>Bacillati</taxon>
        <taxon>Bacillota</taxon>
        <taxon>Clostridia</taxon>
        <taxon>Lachnospirales</taxon>
        <taxon>Cellulosilyticaceae</taxon>
        <taxon>Cellulosilyticum</taxon>
    </lineage>
</organism>
<dbReference type="AlphaFoldDB" id="F2JMT6"/>
<dbReference type="PROSITE" id="PS50995">
    <property type="entry name" value="HTH_MARR_2"/>
    <property type="match status" value="1"/>
</dbReference>
<dbReference type="GO" id="GO:0003677">
    <property type="term" value="F:DNA binding"/>
    <property type="evidence" value="ECO:0007669"/>
    <property type="project" value="UniProtKB-KW"/>
</dbReference>
<dbReference type="PRINTS" id="PR00598">
    <property type="entry name" value="HTHMARR"/>
</dbReference>
<evidence type="ECO:0000256" key="1">
    <source>
        <dbReference type="ARBA" id="ARBA00023015"/>
    </source>
</evidence>